<dbReference type="CDD" id="cd02213">
    <property type="entry name" value="cupin_PMI_typeII_C"/>
    <property type="match status" value="1"/>
</dbReference>
<dbReference type="Pfam" id="PF00483">
    <property type="entry name" value="NTP_transferase"/>
    <property type="match status" value="1"/>
</dbReference>
<accession>A0A919CNG1</accession>
<dbReference type="GO" id="GO:0005525">
    <property type="term" value="F:GTP binding"/>
    <property type="evidence" value="ECO:0007669"/>
    <property type="project" value="UniProtKB-KW"/>
</dbReference>
<dbReference type="InterPro" id="IPR051161">
    <property type="entry name" value="Mannose-6P_isomerase_type2"/>
</dbReference>
<dbReference type="CDD" id="cd02509">
    <property type="entry name" value="GDP-M1P_Guanylyltransferase"/>
    <property type="match status" value="1"/>
</dbReference>
<dbReference type="InterPro" id="IPR049577">
    <property type="entry name" value="GMPP_N"/>
</dbReference>
<dbReference type="Gene3D" id="3.90.550.10">
    <property type="entry name" value="Spore Coat Polysaccharide Biosynthesis Protein SpsA, Chain A"/>
    <property type="match status" value="1"/>
</dbReference>
<evidence type="ECO:0000259" key="10">
    <source>
        <dbReference type="Pfam" id="PF01050"/>
    </source>
</evidence>
<comment type="catalytic activity">
    <reaction evidence="7">
        <text>alpha-D-mannose 1-phosphate + GTP + H(+) = GDP-alpha-D-mannose + diphosphate</text>
        <dbReference type="Rhea" id="RHEA:15229"/>
        <dbReference type="ChEBI" id="CHEBI:15378"/>
        <dbReference type="ChEBI" id="CHEBI:33019"/>
        <dbReference type="ChEBI" id="CHEBI:37565"/>
        <dbReference type="ChEBI" id="CHEBI:57527"/>
        <dbReference type="ChEBI" id="CHEBI:58409"/>
        <dbReference type="EC" id="2.7.7.13"/>
    </reaction>
</comment>
<dbReference type="Gene3D" id="2.60.120.10">
    <property type="entry name" value="Jelly Rolls"/>
    <property type="match status" value="1"/>
</dbReference>
<dbReference type="GO" id="GO:0016853">
    <property type="term" value="F:isomerase activity"/>
    <property type="evidence" value="ECO:0007669"/>
    <property type="project" value="UniProtKB-KW"/>
</dbReference>
<comment type="similarity">
    <text evidence="1 8">Belongs to the mannose-6-phosphate isomerase type 2 family.</text>
</comment>
<evidence type="ECO:0000313" key="12">
    <source>
        <dbReference type="EMBL" id="GHD43733.1"/>
    </source>
</evidence>
<organism evidence="12 13">
    <name type="scientific">Thalassobaculum fulvum</name>
    <dbReference type="NCBI Taxonomy" id="1633335"/>
    <lineage>
        <taxon>Bacteria</taxon>
        <taxon>Pseudomonadati</taxon>
        <taxon>Pseudomonadota</taxon>
        <taxon>Alphaproteobacteria</taxon>
        <taxon>Rhodospirillales</taxon>
        <taxon>Thalassobaculaceae</taxon>
        <taxon>Thalassobaculum</taxon>
    </lineage>
</organism>
<sequence length="486" mass="52051">MSDRSVARSTRIVPVILSGGAGTRLWPLSRADHPKQFLDLLGGGTMLQATARRVSDPTRFADPIVVANVEHRFLVAEQMREAGIRPRAIVLEPEGRNSAPAAAVAALRATADDGDAMVLLLAADHAMARPAAFVEAVDRARAAADAGCIVTFGIRPDRPETGYGYVLTGREHPEARGVHRVDRFVEKPDAATASAYLADGRYLWNSGNFLASAAVLSAEIARLAPAVEEAARAALAAATRDLDFERLDPAAFGRAPAISIDYAIMEKTDRAAVVPCDPGWSDVGSFASLHALASRDPAGNAVVGDAVTLDTHDCLIRSTGPLVATLGVADLMIVATPDALLVADAHRAQDVKAVVDRLRAEGRSEADGHPEVHRPWGSYRTLDHGPGFQVKQIRVNPGGRLSLQSHRHRAEHWVVIEGTARVTRGPAQDSLETVDLPINRSIDIPLGWVHRLENPTEEPVAIVEVQSGSYLGEDDIERYDDAYGRG</sequence>
<dbReference type="GO" id="GO:0000271">
    <property type="term" value="P:polysaccharide biosynthetic process"/>
    <property type="evidence" value="ECO:0007669"/>
    <property type="project" value="InterPro"/>
</dbReference>
<dbReference type="Pfam" id="PF01050">
    <property type="entry name" value="MannoseP_isomer"/>
    <property type="match status" value="1"/>
</dbReference>
<dbReference type="PANTHER" id="PTHR46390:SF1">
    <property type="entry name" value="MANNOSE-1-PHOSPHATE GUANYLYLTRANSFERASE"/>
    <property type="match status" value="1"/>
</dbReference>
<dbReference type="SUPFAM" id="SSF53448">
    <property type="entry name" value="Nucleotide-diphospho-sugar transferases"/>
    <property type="match status" value="1"/>
</dbReference>
<dbReference type="FunFam" id="3.90.550.10:FF:000046">
    <property type="entry name" value="Mannose-1-phosphate guanylyltransferase (GDP)"/>
    <property type="match status" value="1"/>
</dbReference>
<keyword evidence="6" id="KW-0342">GTP-binding</keyword>
<dbReference type="InterPro" id="IPR014710">
    <property type="entry name" value="RmlC-like_jellyroll"/>
</dbReference>
<reference evidence="12" key="2">
    <citation type="submission" date="2020-09" db="EMBL/GenBank/DDBJ databases">
        <authorList>
            <person name="Sun Q."/>
            <person name="Kim S."/>
        </authorList>
    </citation>
    <scope>NUCLEOTIDE SEQUENCE</scope>
    <source>
        <strain evidence="12">KCTC 42651</strain>
    </source>
</reference>
<evidence type="ECO:0000256" key="5">
    <source>
        <dbReference type="ARBA" id="ARBA00022741"/>
    </source>
</evidence>
<feature type="domain" description="MannoseP isomerase/GMP-like beta-helix" evidence="11">
    <location>
        <begin position="304"/>
        <end position="358"/>
    </location>
</feature>
<feature type="domain" description="Mannose-6-phosphate isomerase type II C-terminal" evidence="10">
    <location>
        <begin position="362"/>
        <end position="481"/>
    </location>
</feature>
<feature type="domain" description="Nucleotidyl transferase" evidence="9">
    <location>
        <begin position="14"/>
        <end position="293"/>
    </location>
</feature>
<dbReference type="AlphaFoldDB" id="A0A919CNG1"/>
<evidence type="ECO:0000256" key="3">
    <source>
        <dbReference type="ARBA" id="ARBA00022679"/>
    </source>
</evidence>
<dbReference type="GO" id="GO:0004475">
    <property type="term" value="F:mannose-1-phosphate guanylyltransferase (GTP) activity"/>
    <property type="evidence" value="ECO:0007669"/>
    <property type="project" value="UniProtKB-EC"/>
</dbReference>
<dbReference type="InterPro" id="IPR006375">
    <property type="entry name" value="Man1P_GuaTrfase/Man6P_Isoase"/>
</dbReference>
<evidence type="ECO:0000259" key="9">
    <source>
        <dbReference type="Pfam" id="PF00483"/>
    </source>
</evidence>
<evidence type="ECO:0000256" key="8">
    <source>
        <dbReference type="RuleBase" id="RU004190"/>
    </source>
</evidence>
<evidence type="ECO:0000256" key="2">
    <source>
        <dbReference type="ARBA" id="ARBA00012387"/>
    </source>
</evidence>
<evidence type="ECO:0000256" key="6">
    <source>
        <dbReference type="ARBA" id="ARBA00023134"/>
    </source>
</evidence>
<dbReference type="InterPro" id="IPR005835">
    <property type="entry name" value="NTP_transferase_dom"/>
</dbReference>
<dbReference type="Proteomes" id="UP000630353">
    <property type="component" value="Unassembled WGS sequence"/>
</dbReference>
<dbReference type="EC" id="2.7.7.13" evidence="2"/>
<evidence type="ECO:0000256" key="4">
    <source>
        <dbReference type="ARBA" id="ARBA00022695"/>
    </source>
</evidence>
<keyword evidence="13" id="KW-1185">Reference proteome</keyword>
<dbReference type="Pfam" id="PF22640">
    <property type="entry name" value="ManC_GMP_beta-helix"/>
    <property type="match status" value="1"/>
</dbReference>
<keyword evidence="3" id="KW-0808">Transferase</keyword>
<evidence type="ECO:0000256" key="1">
    <source>
        <dbReference type="ARBA" id="ARBA00006115"/>
    </source>
</evidence>
<evidence type="ECO:0000313" key="13">
    <source>
        <dbReference type="Proteomes" id="UP000630353"/>
    </source>
</evidence>
<dbReference type="NCBIfam" id="TIGR01479">
    <property type="entry name" value="GMP_PMI"/>
    <property type="match status" value="1"/>
</dbReference>
<dbReference type="EMBL" id="BMZS01000002">
    <property type="protein sequence ID" value="GHD43733.1"/>
    <property type="molecule type" value="Genomic_DNA"/>
</dbReference>
<dbReference type="InterPro" id="IPR029044">
    <property type="entry name" value="Nucleotide-diphossugar_trans"/>
</dbReference>
<dbReference type="InterPro" id="IPR011051">
    <property type="entry name" value="RmlC_Cupin_sf"/>
</dbReference>
<keyword evidence="4 12" id="KW-0548">Nucleotidyltransferase</keyword>
<dbReference type="RefSeq" id="WP_229836402.1">
    <property type="nucleotide sequence ID" value="NZ_BMZS01000002.1"/>
</dbReference>
<dbReference type="InterPro" id="IPR054566">
    <property type="entry name" value="ManC/GMP-like_b-helix"/>
</dbReference>
<keyword evidence="12" id="KW-0413">Isomerase</keyword>
<reference evidence="12" key="1">
    <citation type="journal article" date="2014" name="Int. J. Syst. Evol. Microbiol.">
        <title>Complete genome sequence of Corynebacterium casei LMG S-19264T (=DSM 44701T), isolated from a smear-ripened cheese.</title>
        <authorList>
            <consortium name="US DOE Joint Genome Institute (JGI-PGF)"/>
            <person name="Walter F."/>
            <person name="Albersmeier A."/>
            <person name="Kalinowski J."/>
            <person name="Ruckert C."/>
        </authorList>
    </citation>
    <scope>NUCLEOTIDE SEQUENCE</scope>
    <source>
        <strain evidence="12">KCTC 42651</strain>
    </source>
</reference>
<keyword evidence="5" id="KW-0547">Nucleotide-binding</keyword>
<protein>
    <recommendedName>
        <fullName evidence="2">mannose-1-phosphate guanylyltransferase</fullName>
        <ecNumber evidence="2">2.7.7.13</ecNumber>
    </recommendedName>
</protein>
<comment type="caution">
    <text evidence="12">The sequence shown here is derived from an EMBL/GenBank/DDBJ whole genome shotgun (WGS) entry which is preliminary data.</text>
</comment>
<evidence type="ECO:0000256" key="7">
    <source>
        <dbReference type="ARBA" id="ARBA00047343"/>
    </source>
</evidence>
<gene>
    <name evidence="12" type="ORF">GCM10017083_10240</name>
</gene>
<dbReference type="SUPFAM" id="SSF51182">
    <property type="entry name" value="RmlC-like cupins"/>
    <property type="match status" value="1"/>
</dbReference>
<dbReference type="GO" id="GO:0009298">
    <property type="term" value="P:GDP-mannose biosynthetic process"/>
    <property type="evidence" value="ECO:0007669"/>
    <property type="project" value="TreeGrafter"/>
</dbReference>
<dbReference type="PANTHER" id="PTHR46390">
    <property type="entry name" value="MANNOSE-1-PHOSPHATE GUANYLYLTRANSFERASE"/>
    <property type="match status" value="1"/>
</dbReference>
<name>A0A919CNG1_9PROT</name>
<proteinExistence type="inferred from homology"/>
<dbReference type="InterPro" id="IPR001538">
    <property type="entry name" value="Man6P_isomerase-2_C"/>
</dbReference>
<evidence type="ECO:0000259" key="11">
    <source>
        <dbReference type="Pfam" id="PF22640"/>
    </source>
</evidence>